<dbReference type="GO" id="GO:0006811">
    <property type="term" value="P:monoatomic ion transport"/>
    <property type="evidence" value="ECO:0007669"/>
    <property type="project" value="UniProtKB-KW"/>
</dbReference>
<keyword evidence="3 10" id="KW-1134">Transmembrane beta strand</keyword>
<dbReference type="Pfam" id="PF07715">
    <property type="entry name" value="Plug"/>
    <property type="match status" value="1"/>
</dbReference>
<keyword evidence="2 10" id="KW-0813">Transport</keyword>
<feature type="chain" id="PRO_5018264300" evidence="12">
    <location>
        <begin position="24"/>
        <end position="615"/>
    </location>
</feature>
<proteinExistence type="inferred from homology"/>
<keyword evidence="9 10" id="KW-0998">Cell outer membrane</keyword>
<comment type="similarity">
    <text evidence="10 11">Belongs to the TonB-dependent receptor family.</text>
</comment>
<accession>A0A3G2T7V8</accession>
<feature type="domain" description="TonB-dependent receptor-like beta-barrel" evidence="13">
    <location>
        <begin position="206"/>
        <end position="587"/>
    </location>
</feature>
<dbReference type="Pfam" id="PF00593">
    <property type="entry name" value="TonB_dep_Rec_b-barrel"/>
    <property type="match status" value="1"/>
</dbReference>
<evidence type="ECO:0000256" key="9">
    <source>
        <dbReference type="ARBA" id="ARBA00023237"/>
    </source>
</evidence>
<keyword evidence="8 10" id="KW-0472">Membrane</keyword>
<evidence type="ECO:0000256" key="4">
    <source>
        <dbReference type="ARBA" id="ARBA00022692"/>
    </source>
</evidence>
<evidence type="ECO:0000256" key="12">
    <source>
        <dbReference type="SAM" id="SignalP"/>
    </source>
</evidence>
<evidence type="ECO:0000256" key="11">
    <source>
        <dbReference type="RuleBase" id="RU003357"/>
    </source>
</evidence>
<keyword evidence="15" id="KW-0675">Receptor</keyword>
<comment type="subcellular location">
    <subcellularLocation>
        <location evidence="1 10">Cell outer membrane</location>
        <topology evidence="1 10">Multi-pass membrane protein</topology>
    </subcellularLocation>
</comment>
<dbReference type="Gene3D" id="2.40.170.20">
    <property type="entry name" value="TonB-dependent receptor, beta-barrel domain"/>
    <property type="match status" value="1"/>
</dbReference>
<dbReference type="PANTHER" id="PTHR30069:SF53">
    <property type="entry name" value="COLICIN I RECEPTOR-RELATED"/>
    <property type="match status" value="1"/>
</dbReference>
<dbReference type="PROSITE" id="PS52016">
    <property type="entry name" value="TONB_DEPENDENT_REC_3"/>
    <property type="match status" value="1"/>
</dbReference>
<keyword evidence="7 11" id="KW-0798">TonB box</keyword>
<keyword evidence="5 12" id="KW-0732">Signal</keyword>
<dbReference type="EMBL" id="CP033133">
    <property type="protein sequence ID" value="AYO55556.1"/>
    <property type="molecule type" value="Genomic_DNA"/>
</dbReference>
<name>A0A3G2T7V8_9GAMM</name>
<organism evidence="15 16">
    <name type="scientific">Acinetobacter wuhouensis</name>
    <dbReference type="NCBI Taxonomy" id="1879050"/>
    <lineage>
        <taxon>Bacteria</taxon>
        <taxon>Pseudomonadati</taxon>
        <taxon>Pseudomonadota</taxon>
        <taxon>Gammaproteobacteria</taxon>
        <taxon>Moraxellales</taxon>
        <taxon>Moraxellaceae</taxon>
        <taxon>Acinetobacter</taxon>
    </lineage>
</organism>
<dbReference type="SUPFAM" id="SSF56935">
    <property type="entry name" value="Porins"/>
    <property type="match status" value="1"/>
</dbReference>
<evidence type="ECO:0000256" key="10">
    <source>
        <dbReference type="PROSITE-ProRule" id="PRU01360"/>
    </source>
</evidence>
<evidence type="ECO:0000256" key="5">
    <source>
        <dbReference type="ARBA" id="ARBA00022729"/>
    </source>
</evidence>
<dbReference type="AlphaFoldDB" id="A0A3G2T7V8"/>
<evidence type="ECO:0000256" key="2">
    <source>
        <dbReference type="ARBA" id="ARBA00022448"/>
    </source>
</evidence>
<dbReference type="GO" id="GO:0009279">
    <property type="term" value="C:cell outer membrane"/>
    <property type="evidence" value="ECO:0007669"/>
    <property type="project" value="UniProtKB-SubCell"/>
</dbReference>
<evidence type="ECO:0000259" key="13">
    <source>
        <dbReference type="Pfam" id="PF00593"/>
    </source>
</evidence>
<feature type="signal peptide" evidence="12">
    <location>
        <begin position="1"/>
        <end position="23"/>
    </location>
</feature>
<evidence type="ECO:0000256" key="7">
    <source>
        <dbReference type="ARBA" id="ARBA00023077"/>
    </source>
</evidence>
<dbReference type="CDD" id="cd01347">
    <property type="entry name" value="ligand_gated_channel"/>
    <property type="match status" value="1"/>
</dbReference>
<evidence type="ECO:0000259" key="14">
    <source>
        <dbReference type="Pfam" id="PF07715"/>
    </source>
</evidence>
<protein>
    <submittedName>
        <fullName evidence="15">TonB-dependent receptor</fullName>
    </submittedName>
</protein>
<evidence type="ECO:0000256" key="6">
    <source>
        <dbReference type="ARBA" id="ARBA00023065"/>
    </source>
</evidence>
<dbReference type="RefSeq" id="WP_087554142.1">
    <property type="nucleotide sequence ID" value="NZ_CP033133.1"/>
</dbReference>
<evidence type="ECO:0000256" key="1">
    <source>
        <dbReference type="ARBA" id="ARBA00004571"/>
    </source>
</evidence>
<keyword evidence="6" id="KW-0406">Ion transport</keyword>
<evidence type="ECO:0000313" key="16">
    <source>
        <dbReference type="Proteomes" id="UP000279962"/>
    </source>
</evidence>
<feature type="domain" description="TonB-dependent receptor plug" evidence="14">
    <location>
        <begin position="44"/>
        <end position="150"/>
    </location>
</feature>
<keyword evidence="4 10" id="KW-0812">Transmembrane</keyword>
<dbReference type="Proteomes" id="UP000279962">
    <property type="component" value="Chromosome"/>
</dbReference>
<dbReference type="InterPro" id="IPR039426">
    <property type="entry name" value="TonB-dep_rcpt-like"/>
</dbReference>
<dbReference type="InterPro" id="IPR036942">
    <property type="entry name" value="Beta-barrel_TonB_sf"/>
</dbReference>
<dbReference type="Gene3D" id="2.170.130.10">
    <property type="entry name" value="TonB-dependent receptor, plug domain"/>
    <property type="match status" value="1"/>
</dbReference>
<evidence type="ECO:0000256" key="3">
    <source>
        <dbReference type="ARBA" id="ARBA00022452"/>
    </source>
</evidence>
<dbReference type="GO" id="GO:0015889">
    <property type="term" value="P:cobalamin transport"/>
    <property type="evidence" value="ECO:0007669"/>
    <property type="project" value="TreeGrafter"/>
</dbReference>
<dbReference type="InterPro" id="IPR037066">
    <property type="entry name" value="Plug_dom_sf"/>
</dbReference>
<reference evidence="15 16" key="1">
    <citation type="submission" date="2018-10" db="EMBL/GenBank/DDBJ databases">
        <title>The complete genome of Acinetobacter wuhouensis strain WCHAW010062.</title>
        <authorList>
            <person name="Hu Y."/>
            <person name="Long H."/>
            <person name="Feng Y."/>
            <person name="Zong Z."/>
        </authorList>
    </citation>
    <scope>NUCLEOTIDE SEQUENCE [LARGE SCALE GENOMIC DNA]</scope>
    <source>
        <strain evidence="15 16">WCHAW010062</strain>
    </source>
</reference>
<evidence type="ECO:0000256" key="8">
    <source>
        <dbReference type="ARBA" id="ARBA00023136"/>
    </source>
</evidence>
<dbReference type="PANTHER" id="PTHR30069">
    <property type="entry name" value="TONB-DEPENDENT OUTER MEMBRANE RECEPTOR"/>
    <property type="match status" value="1"/>
</dbReference>
<sequence>MRIISKALVSSFFTLSPLSVAIASENVVQLPTINTVANLVEQDNQKTMAAVTVIDRAEIERKQYNSVEDLLKTLPGVSMKNSGGAGKATSLSLRGTNANAILVLVDGQKIGSATTGQAAFQFLPIDQIERVEVVRGPRSSLYGSEAIGGVIQIYTRKGTENGVKPFASFTYGSHESYDANAGVNIKTDNSWATLSVAGTHTQGIDSTDTQTERDHDGYKNYSVSLKAGHQITDKLAVDMNVLHVDGTTEYDNSYAVNPEQEIQQNVYGLGATYDVNDLWSTQVKLGRAEDKEDSRSNKKSQSVYNTTRDTVSWLNTLKFNKNNTLLLGYDYLNDEVKGSGVKEYVEKERDNHGYFAQYLGNYNQVELQAALRVDDNEQFGTHTTGNATLGYHFDQAMVYASYGTAFKAPTFNDLYSPYGGVLDLEPEESKNYEIGFKGQLKTLDWELNGFYNEIDDLIVWRPDAPGSWNWYASQIDKARIRGAELSLGQTLENWKWNVNYTYQDPENRSEGAVKGKQINYRAKQLFNASADYTMDKWTIGGSVHAEDKRYIDTDGLNTASLPSFATADTRVTYQATPEFSIQAKLANMFDKQYQTSQGYNQDGRTAWVTLRYAMK</sequence>
<gene>
    <name evidence="15" type="ORF">CDG68_18730</name>
</gene>
<evidence type="ECO:0000313" key="15">
    <source>
        <dbReference type="EMBL" id="AYO55556.1"/>
    </source>
</evidence>
<dbReference type="InterPro" id="IPR000531">
    <property type="entry name" value="Beta-barrel_TonB"/>
</dbReference>
<dbReference type="InterPro" id="IPR012910">
    <property type="entry name" value="Plug_dom"/>
</dbReference>